<dbReference type="InterPro" id="IPR004158">
    <property type="entry name" value="DUF247_pln"/>
</dbReference>
<evidence type="ECO:0000313" key="1">
    <source>
        <dbReference type="EMBL" id="KAK7380501.1"/>
    </source>
</evidence>
<reference evidence="1 2" key="1">
    <citation type="submission" date="2024-01" db="EMBL/GenBank/DDBJ databases">
        <title>The genomes of 5 underutilized Papilionoideae crops provide insights into root nodulation and disease resistanc.</title>
        <authorList>
            <person name="Jiang F."/>
        </authorList>
    </citation>
    <scope>NUCLEOTIDE SEQUENCE [LARGE SCALE GENOMIC DNA]</scope>
    <source>
        <strain evidence="1">DUOXIRENSHENG_FW03</strain>
        <tissue evidence="1">Leaves</tissue>
    </source>
</reference>
<organism evidence="1 2">
    <name type="scientific">Psophocarpus tetragonolobus</name>
    <name type="common">Winged bean</name>
    <name type="synonym">Dolichos tetragonolobus</name>
    <dbReference type="NCBI Taxonomy" id="3891"/>
    <lineage>
        <taxon>Eukaryota</taxon>
        <taxon>Viridiplantae</taxon>
        <taxon>Streptophyta</taxon>
        <taxon>Embryophyta</taxon>
        <taxon>Tracheophyta</taxon>
        <taxon>Spermatophyta</taxon>
        <taxon>Magnoliopsida</taxon>
        <taxon>eudicotyledons</taxon>
        <taxon>Gunneridae</taxon>
        <taxon>Pentapetalae</taxon>
        <taxon>rosids</taxon>
        <taxon>fabids</taxon>
        <taxon>Fabales</taxon>
        <taxon>Fabaceae</taxon>
        <taxon>Papilionoideae</taxon>
        <taxon>50 kb inversion clade</taxon>
        <taxon>NPAAA clade</taxon>
        <taxon>indigoferoid/millettioid clade</taxon>
        <taxon>Phaseoleae</taxon>
        <taxon>Psophocarpus</taxon>
    </lineage>
</organism>
<evidence type="ECO:0000313" key="2">
    <source>
        <dbReference type="Proteomes" id="UP001386955"/>
    </source>
</evidence>
<protein>
    <submittedName>
        <fullName evidence="1">Uncharacterized protein</fullName>
    </submittedName>
</protein>
<name>A0AAN9NWI8_PSOTE</name>
<dbReference type="Pfam" id="PF03140">
    <property type="entry name" value="DUF247"/>
    <property type="match status" value="1"/>
</dbReference>
<gene>
    <name evidence="1" type="ORF">VNO78_33014</name>
</gene>
<dbReference type="EMBL" id="JAYMYS010000009">
    <property type="protein sequence ID" value="KAK7380501.1"/>
    <property type="molecule type" value="Genomic_DNA"/>
</dbReference>
<comment type="caution">
    <text evidence="1">The sequence shown here is derived from an EMBL/GenBank/DDBJ whole genome shotgun (WGS) entry which is preliminary data.</text>
</comment>
<dbReference type="AlphaFoldDB" id="A0AAN9NWI8"/>
<sequence>MLHYVEVPEKDGLHMQCIYRVPPRLRETNSKAYTPRIVSIGPLHKAIDVGKQDKIFESMEELKLKYLKGFLNRTQVPIGDIVVLLKEMEEEIRSCYIYKIYNVTGMHLEFPSFLGISFDYFSSYCLGTLCPRESPKHFTDLLRCSAISSSKT</sequence>
<dbReference type="PANTHER" id="PTHR31170">
    <property type="entry name" value="BNAC04G53230D PROTEIN"/>
    <property type="match status" value="1"/>
</dbReference>
<dbReference type="Proteomes" id="UP001386955">
    <property type="component" value="Unassembled WGS sequence"/>
</dbReference>
<keyword evidence="2" id="KW-1185">Reference proteome</keyword>
<dbReference type="PANTHER" id="PTHR31170:SF25">
    <property type="entry name" value="BNAA09G04570D PROTEIN"/>
    <property type="match status" value="1"/>
</dbReference>
<proteinExistence type="predicted"/>
<accession>A0AAN9NWI8</accession>